<dbReference type="Pfam" id="PF07995">
    <property type="entry name" value="GSDH"/>
    <property type="match status" value="1"/>
</dbReference>
<evidence type="ECO:0000259" key="1">
    <source>
        <dbReference type="Pfam" id="PF07995"/>
    </source>
</evidence>
<accession>A0A2K5AP33</accession>
<dbReference type="InterPro" id="IPR011041">
    <property type="entry name" value="Quinoprot_gluc/sorb_DH_b-prop"/>
</dbReference>
<sequence length="364" mass="40249">MMMNRLLIAGLIAGATVMALLLALPRGGVPLPEPEKRLEVIAKNLEVPWSMDMDHDDGILYFTERVGRLNIIDKDGTVRTIYSREVASIGEAGLLGLALDPEFKSNGYIYLYYTYSTESGLFNRVVRLEKVGADGNYREHVLLDGIPGGEIHNGGRIKFGPDGMLYITTGDAGRAELAQDVNSLAGKILRIRKDGSIPEDNPFNNAVYSYGHRNPQGLAWHPTSKNLYATEHGPVAEDEINLIRKGANYGWPIETCSKAERYEKPILCYTVSIAPAGAAFAEYGGSMSLFYATLRGQHVERIVFDEGENIVRIENFLTGLGRIRDVYANKDGYLYIATSNRDGRGIPIGDDDRIVRVRLTDITD</sequence>
<dbReference type="PANTHER" id="PTHR19328:SF13">
    <property type="entry name" value="HIPL1 PROTEIN"/>
    <property type="match status" value="1"/>
</dbReference>
<dbReference type="GO" id="GO:0008876">
    <property type="term" value="F:quinoprotein glucose dehydrogenase activity"/>
    <property type="evidence" value="ECO:0007669"/>
    <property type="project" value="UniProtKB-EC"/>
</dbReference>
<dbReference type="Proteomes" id="UP000236248">
    <property type="component" value="Chromosome NCAV"/>
</dbReference>
<dbReference type="RefSeq" id="WP_103287800.1">
    <property type="nucleotide sequence ID" value="NZ_LT981265.1"/>
</dbReference>
<keyword evidence="2" id="KW-0560">Oxidoreductase</keyword>
<evidence type="ECO:0000313" key="2">
    <source>
        <dbReference type="EMBL" id="SPC33369.1"/>
    </source>
</evidence>
<dbReference type="EC" id="1.1.5.2" evidence="2"/>
<dbReference type="GeneID" id="41594271"/>
<evidence type="ECO:0000313" key="3">
    <source>
        <dbReference type="Proteomes" id="UP000236248"/>
    </source>
</evidence>
<proteinExistence type="predicted"/>
<organism evidence="2 3">
    <name type="scientific">Candidatus Nitrosocaldus cavascurensis</name>
    <dbReference type="NCBI Taxonomy" id="2058097"/>
    <lineage>
        <taxon>Archaea</taxon>
        <taxon>Nitrososphaerota</taxon>
        <taxon>Nitrososphaeria</taxon>
        <taxon>Candidatus Nitrosocaldales</taxon>
        <taxon>Candidatus Nitrosocaldaceae</taxon>
        <taxon>Candidatus Nitrosocaldus</taxon>
    </lineage>
</organism>
<dbReference type="KEGG" id="ncv:NCAV_0169"/>
<protein>
    <submittedName>
        <fullName evidence="2">Quinoprotein glucose dehydrogenase</fullName>
        <ecNumber evidence="2">1.1.5.2</ecNumber>
    </submittedName>
</protein>
<name>A0A2K5AP33_9ARCH</name>
<dbReference type="AlphaFoldDB" id="A0A2K5AP33"/>
<dbReference type="InterPro" id="IPR011042">
    <property type="entry name" value="6-blade_b-propeller_TolB-like"/>
</dbReference>
<keyword evidence="3" id="KW-1185">Reference proteome</keyword>
<gene>
    <name evidence="2" type="ORF">NCAV_0169</name>
</gene>
<dbReference type="SUPFAM" id="SSF50952">
    <property type="entry name" value="Soluble quinoprotein glucose dehydrogenase"/>
    <property type="match status" value="1"/>
</dbReference>
<dbReference type="InterPro" id="IPR012938">
    <property type="entry name" value="Glc/Sorbosone_DH"/>
</dbReference>
<dbReference type="PANTHER" id="PTHR19328">
    <property type="entry name" value="HEDGEHOG-INTERACTING PROTEIN"/>
    <property type="match status" value="1"/>
</dbReference>
<dbReference type="Gene3D" id="2.120.10.30">
    <property type="entry name" value="TolB, C-terminal domain"/>
    <property type="match status" value="1"/>
</dbReference>
<feature type="domain" description="Glucose/Sorbosone dehydrogenase" evidence="1">
    <location>
        <begin position="45"/>
        <end position="344"/>
    </location>
</feature>
<dbReference type="EMBL" id="LT981265">
    <property type="protein sequence ID" value="SPC33369.1"/>
    <property type="molecule type" value="Genomic_DNA"/>
</dbReference>
<reference evidence="3" key="1">
    <citation type="submission" date="2018-01" db="EMBL/GenBank/DDBJ databases">
        <authorList>
            <person name="Kerou L M."/>
        </authorList>
    </citation>
    <scope>NUCLEOTIDE SEQUENCE [LARGE SCALE GENOMIC DNA]</scope>
    <source>
        <strain evidence="3">SCU2</strain>
    </source>
</reference>